<feature type="region of interest" description="Disordered" evidence="1">
    <location>
        <begin position="1"/>
        <end position="25"/>
    </location>
</feature>
<sequence>MPVRPEQVVRPPATPGTELPAEPQPGLLQRLWRRLTDWVRSLMSDEEEDARRELIQVHEVRGEPVQAAAEPPAPLQEIEPVAWAPEPQGKPAAGPAPSRTPESRLPEAPAPYLPPAGSVPPVLREPPQAKLPHRPVPSETEPPRVRVVQGAPVTQVPPAPSIPIPEPQPLGLPPHPQAAVQVPPARPAAAPASAKPPPTSHLVPPPVPAAVPAMVPPATPEPLRGRLRGLALTPTPRSFVTPWAGRWHGPF</sequence>
<feature type="compositionally biased region" description="Low complexity" evidence="1">
    <location>
        <begin position="177"/>
        <end position="193"/>
    </location>
</feature>
<feature type="compositionally biased region" description="Low complexity" evidence="1">
    <location>
        <begin position="63"/>
        <end position="80"/>
    </location>
</feature>
<gene>
    <name evidence="2" type="ORF">ACFP81_03010</name>
</gene>
<comment type="caution">
    <text evidence="2">The sequence shown here is derived from an EMBL/GenBank/DDBJ whole genome shotgun (WGS) entry which is preliminary data.</text>
</comment>
<feature type="region of interest" description="Disordered" evidence="1">
    <location>
        <begin position="62"/>
        <end position="205"/>
    </location>
</feature>
<evidence type="ECO:0000313" key="3">
    <source>
        <dbReference type="Proteomes" id="UP001596297"/>
    </source>
</evidence>
<evidence type="ECO:0000256" key="1">
    <source>
        <dbReference type="SAM" id="MobiDB-lite"/>
    </source>
</evidence>
<feature type="compositionally biased region" description="Pro residues" evidence="1">
    <location>
        <begin position="108"/>
        <end position="118"/>
    </location>
</feature>
<evidence type="ECO:0000313" key="2">
    <source>
        <dbReference type="EMBL" id="MFC6591100.1"/>
    </source>
</evidence>
<keyword evidence="3" id="KW-1185">Reference proteome</keyword>
<feature type="compositionally biased region" description="Pro residues" evidence="1">
    <location>
        <begin position="194"/>
        <end position="205"/>
    </location>
</feature>
<dbReference type="PRINTS" id="PR01217">
    <property type="entry name" value="PRICHEXTENSN"/>
</dbReference>
<proteinExistence type="predicted"/>
<reference evidence="3" key="1">
    <citation type="journal article" date="2019" name="Int. J. Syst. Evol. Microbiol.">
        <title>The Global Catalogue of Microorganisms (GCM) 10K type strain sequencing project: providing services to taxonomists for standard genome sequencing and annotation.</title>
        <authorList>
            <consortium name="The Broad Institute Genomics Platform"/>
            <consortium name="The Broad Institute Genome Sequencing Center for Infectious Disease"/>
            <person name="Wu L."/>
            <person name="Ma J."/>
        </authorList>
    </citation>
    <scope>NUCLEOTIDE SEQUENCE [LARGE SCALE GENOMIC DNA]</scope>
    <source>
        <strain evidence="3">CGMCC 1.15772</strain>
    </source>
</reference>
<dbReference type="Proteomes" id="UP001596297">
    <property type="component" value="Unassembled WGS sequence"/>
</dbReference>
<organism evidence="2 3">
    <name type="scientific">Deinococcus lacus</name>
    <dbReference type="NCBI Taxonomy" id="392561"/>
    <lineage>
        <taxon>Bacteria</taxon>
        <taxon>Thermotogati</taxon>
        <taxon>Deinococcota</taxon>
        <taxon>Deinococci</taxon>
        <taxon>Deinococcales</taxon>
        <taxon>Deinococcaceae</taxon>
        <taxon>Deinococcus</taxon>
    </lineage>
</organism>
<feature type="compositionally biased region" description="Pro residues" evidence="1">
    <location>
        <begin position="155"/>
        <end position="176"/>
    </location>
</feature>
<protein>
    <submittedName>
        <fullName evidence="2">Uncharacterized protein</fullName>
    </submittedName>
</protein>
<dbReference type="EMBL" id="JBHSWD010000001">
    <property type="protein sequence ID" value="MFC6591100.1"/>
    <property type="molecule type" value="Genomic_DNA"/>
</dbReference>
<name>A0ABW1YC68_9DEIO</name>
<accession>A0ABW1YC68</accession>
<dbReference type="RefSeq" id="WP_380082107.1">
    <property type="nucleotide sequence ID" value="NZ_JBHSWD010000001.1"/>
</dbReference>